<evidence type="ECO:0000313" key="3">
    <source>
        <dbReference type="Proteomes" id="UP000773614"/>
    </source>
</evidence>
<reference evidence="2" key="1">
    <citation type="submission" date="2019-03" db="EMBL/GenBank/DDBJ databases">
        <title>Afifella sp. nov., isolated from activated sludge.</title>
        <authorList>
            <person name="Li Q."/>
            <person name="Liu Y."/>
        </authorList>
    </citation>
    <scope>NUCLEOTIDE SEQUENCE</scope>
    <source>
        <strain evidence="2">L72</strain>
    </source>
</reference>
<keyword evidence="3" id="KW-1185">Reference proteome</keyword>
<dbReference type="SUPFAM" id="SSF53822">
    <property type="entry name" value="Periplasmic binding protein-like I"/>
    <property type="match status" value="1"/>
</dbReference>
<dbReference type="CDD" id="cd06325">
    <property type="entry name" value="PBP1_ABC_unchar_transporter"/>
    <property type="match status" value="1"/>
</dbReference>
<feature type="signal peptide" evidence="1">
    <location>
        <begin position="1"/>
        <end position="27"/>
    </location>
</feature>
<dbReference type="Pfam" id="PF04392">
    <property type="entry name" value="ABC_sub_bind"/>
    <property type="match status" value="1"/>
</dbReference>
<evidence type="ECO:0000256" key="1">
    <source>
        <dbReference type="SAM" id="SignalP"/>
    </source>
</evidence>
<keyword evidence="1" id="KW-0732">Signal</keyword>
<dbReference type="AlphaFoldDB" id="A0A964T6A9"/>
<dbReference type="PANTHER" id="PTHR35271:SF1">
    <property type="entry name" value="ABC TRANSPORTER, SUBSTRATE-BINDING LIPOPROTEIN"/>
    <property type="match status" value="1"/>
</dbReference>
<protein>
    <submittedName>
        <fullName evidence="2">ABC transporter substrate-binding protein</fullName>
    </submittedName>
</protein>
<gene>
    <name evidence="2" type="ORF">E4O86_12930</name>
</gene>
<organism evidence="2 3">
    <name type="scientific">Propylenella binzhouense</name>
    <dbReference type="NCBI Taxonomy" id="2555902"/>
    <lineage>
        <taxon>Bacteria</taxon>
        <taxon>Pseudomonadati</taxon>
        <taxon>Pseudomonadota</taxon>
        <taxon>Alphaproteobacteria</taxon>
        <taxon>Hyphomicrobiales</taxon>
        <taxon>Propylenellaceae</taxon>
        <taxon>Propylenella</taxon>
    </lineage>
</organism>
<comment type="caution">
    <text evidence="2">The sequence shown here is derived from an EMBL/GenBank/DDBJ whole genome shotgun (WGS) entry which is preliminary data.</text>
</comment>
<dbReference type="PANTHER" id="PTHR35271">
    <property type="entry name" value="ABC TRANSPORTER, SUBSTRATE-BINDING LIPOPROTEIN-RELATED"/>
    <property type="match status" value="1"/>
</dbReference>
<sequence length="342" mass="35419">MQAMTGMPSAARAAALALLAMIGAAAAAPPVAAQGAPEPGRTYTIGFSQIVDHPALNATRQGFLDALKEAGFEEGRNLAFEYQNAQGDVGTARSIAERFIAGKVDLLAPCTTPVVLATIRAARDSGIPVVFGCVTNPVQAGVVESADAPTGTNVTGFYTVPPVARNFDIFTAIAPGMKTVGTIYNSGESNSEALNKLAKAEAEKRGMTWLEAPVTSSAEVLTAVQSLAGKVDAIITLQDNTVASAYEAIVKTVEEAKLPWFSFDVQAVKRGAIAALAQDQYQNGVDWAKKVAVPVLLGKDPGTIVPVEAEVFEIQLNADAAKAAGVTIPDEVRAKASQVHGG</sequence>
<dbReference type="InterPro" id="IPR007487">
    <property type="entry name" value="ABC_transpt-TYRBP-like"/>
</dbReference>
<dbReference type="Proteomes" id="UP000773614">
    <property type="component" value="Unassembled WGS sequence"/>
</dbReference>
<proteinExistence type="predicted"/>
<dbReference type="InterPro" id="IPR028082">
    <property type="entry name" value="Peripla_BP_I"/>
</dbReference>
<name>A0A964T6A9_9HYPH</name>
<dbReference type="Gene3D" id="3.40.50.2300">
    <property type="match status" value="2"/>
</dbReference>
<accession>A0A964T6A9</accession>
<evidence type="ECO:0000313" key="2">
    <source>
        <dbReference type="EMBL" id="MYZ48614.1"/>
    </source>
</evidence>
<dbReference type="EMBL" id="SPKJ01000043">
    <property type="protein sequence ID" value="MYZ48614.1"/>
    <property type="molecule type" value="Genomic_DNA"/>
</dbReference>
<feature type="chain" id="PRO_5037950809" evidence="1">
    <location>
        <begin position="28"/>
        <end position="342"/>
    </location>
</feature>